<keyword evidence="2" id="KW-1185">Reference proteome</keyword>
<sequence length="158" mass="17053">MDTTFSPSGDADATVAARVLFDPEMNVAVRPGVQKWLTRFFRFGLESPEYVVAEAGTSHGQYIISGAPAAENLLDLSILGPTIIWAEHHDEVSEHLGAELRETAGYQPAGFIVAHAPSETFIDAFIALQISFASPIQTMLDGHGLGLTAVAREITKDW</sequence>
<dbReference type="Proteomes" id="UP000675163">
    <property type="component" value="Unassembled WGS sequence"/>
</dbReference>
<organism evidence="1 2">
    <name type="scientific">Leucobacter exalbidus</name>
    <dbReference type="NCBI Taxonomy" id="662960"/>
    <lineage>
        <taxon>Bacteria</taxon>
        <taxon>Bacillati</taxon>
        <taxon>Actinomycetota</taxon>
        <taxon>Actinomycetes</taxon>
        <taxon>Micrococcales</taxon>
        <taxon>Microbacteriaceae</taxon>
        <taxon>Leucobacter</taxon>
    </lineage>
</organism>
<name>A0A940PNX1_9MICO</name>
<dbReference type="EMBL" id="JAFIDA010000001">
    <property type="protein sequence ID" value="MBP1324889.1"/>
    <property type="molecule type" value="Genomic_DNA"/>
</dbReference>
<dbReference type="RefSeq" id="WP_209704000.1">
    <property type="nucleotide sequence ID" value="NZ_JAFIDA010000001.1"/>
</dbReference>
<proteinExistence type="predicted"/>
<accession>A0A940PNX1</accession>
<comment type="caution">
    <text evidence="1">The sequence shown here is derived from an EMBL/GenBank/DDBJ whole genome shotgun (WGS) entry which is preliminary data.</text>
</comment>
<reference evidence="1" key="1">
    <citation type="submission" date="2021-02" db="EMBL/GenBank/DDBJ databases">
        <title>Sequencing the genomes of 1000 actinobacteria strains.</title>
        <authorList>
            <person name="Klenk H.-P."/>
        </authorList>
    </citation>
    <scope>NUCLEOTIDE SEQUENCE</scope>
    <source>
        <strain evidence="1">DSM 22850</strain>
    </source>
</reference>
<gene>
    <name evidence="1" type="ORF">JOF28_000121</name>
</gene>
<protein>
    <submittedName>
        <fullName evidence="1">Uncharacterized protein</fullName>
    </submittedName>
</protein>
<dbReference type="AlphaFoldDB" id="A0A940PNX1"/>
<evidence type="ECO:0000313" key="2">
    <source>
        <dbReference type="Proteomes" id="UP000675163"/>
    </source>
</evidence>
<evidence type="ECO:0000313" key="1">
    <source>
        <dbReference type="EMBL" id="MBP1324889.1"/>
    </source>
</evidence>